<dbReference type="PANTHER" id="PTHR10408">
    <property type="entry name" value="STEROL O-ACYLTRANSFERASE"/>
    <property type="match status" value="1"/>
</dbReference>
<evidence type="ECO:0000256" key="9">
    <source>
        <dbReference type="ARBA" id="ARBA00023568"/>
    </source>
</evidence>
<dbReference type="PIRSF" id="PIRSF000439">
    <property type="entry name" value="Oat_ACAT_DAG_ARE"/>
    <property type="match status" value="1"/>
</dbReference>
<dbReference type="InterPro" id="IPR014371">
    <property type="entry name" value="Oat_ACAT_DAG_ARE"/>
</dbReference>
<dbReference type="OrthoDB" id="10039049at2759"/>
<accession>A0A1Y1VY22</accession>
<dbReference type="GO" id="GO:0008374">
    <property type="term" value="F:O-acyltransferase activity"/>
    <property type="evidence" value="ECO:0007669"/>
    <property type="project" value="InterPro"/>
</dbReference>
<dbReference type="EMBL" id="MCFD01000017">
    <property type="protein sequence ID" value="ORX66157.1"/>
    <property type="molecule type" value="Genomic_DNA"/>
</dbReference>
<evidence type="ECO:0000313" key="15">
    <source>
        <dbReference type="Proteomes" id="UP000193922"/>
    </source>
</evidence>
<keyword evidence="15" id="KW-1185">Reference proteome</keyword>
<feature type="active site" evidence="11">
    <location>
        <position position="371"/>
    </location>
</feature>
<keyword evidence="6 13" id="KW-1133">Transmembrane helix</keyword>
<comment type="subcellular location">
    <subcellularLocation>
        <location evidence="1 10">Endoplasmic reticulum membrane</location>
        <topology evidence="1 10">Multi-pass membrane protein</topology>
    </subcellularLocation>
</comment>
<keyword evidence="3 10" id="KW-0808">Transferase</keyword>
<evidence type="ECO:0000256" key="8">
    <source>
        <dbReference type="ARBA" id="ARBA00023315"/>
    </source>
</evidence>
<comment type="similarity">
    <text evidence="2 10">Belongs to the membrane-bound acyltransferase family. Sterol o-acyltransferase subfamily.</text>
</comment>
<reference evidence="14 15" key="1">
    <citation type="submission" date="2016-07" db="EMBL/GenBank/DDBJ databases">
        <title>Pervasive Adenine N6-methylation of Active Genes in Fungi.</title>
        <authorList>
            <consortium name="DOE Joint Genome Institute"/>
            <person name="Mondo S.J."/>
            <person name="Dannebaum R.O."/>
            <person name="Kuo R.C."/>
            <person name="Labutti K."/>
            <person name="Haridas S."/>
            <person name="Kuo A."/>
            <person name="Salamov A."/>
            <person name="Ahrendt S.R."/>
            <person name="Lipzen A."/>
            <person name="Sullivan W."/>
            <person name="Andreopoulos W.B."/>
            <person name="Clum A."/>
            <person name="Lindquist E."/>
            <person name="Daum C."/>
            <person name="Ramamoorthy G.K."/>
            <person name="Gryganskyi A."/>
            <person name="Culley D."/>
            <person name="Magnuson J.K."/>
            <person name="James T.Y."/>
            <person name="O'Malley M.A."/>
            <person name="Stajich J.E."/>
            <person name="Spatafora J.W."/>
            <person name="Visel A."/>
            <person name="Grigoriev I.V."/>
        </authorList>
    </citation>
    <scope>NUCLEOTIDE SEQUENCE [LARGE SCALE GENOMIC DNA]</scope>
    <source>
        <strain evidence="14 15">ATCC 12442</strain>
    </source>
</reference>
<evidence type="ECO:0000256" key="2">
    <source>
        <dbReference type="ARBA" id="ARBA00009010"/>
    </source>
</evidence>
<protein>
    <recommendedName>
        <fullName evidence="10">O-acyltransferase</fullName>
    </recommendedName>
</protein>
<keyword evidence="4 13" id="KW-0812">Transmembrane</keyword>
<dbReference type="InterPro" id="IPR004299">
    <property type="entry name" value="MBOAT_fam"/>
</dbReference>
<feature type="compositionally biased region" description="Polar residues" evidence="12">
    <location>
        <begin position="1"/>
        <end position="17"/>
    </location>
</feature>
<feature type="transmembrane region" description="Helical" evidence="13">
    <location>
        <begin position="152"/>
        <end position="171"/>
    </location>
</feature>
<keyword evidence="5 10" id="KW-0256">Endoplasmic reticulum</keyword>
<dbReference type="RefSeq" id="XP_040740184.1">
    <property type="nucleotide sequence ID" value="XM_040888672.1"/>
</dbReference>
<gene>
    <name evidence="14" type="ORF">DL89DRAFT_270339</name>
</gene>
<organism evidence="14 15">
    <name type="scientific">Linderina pennispora</name>
    <dbReference type="NCBI Taxonomy" id="61395"/>
    <lineage>
        <taxon>Eukaryota</taxon>
        <taxon>Fungi</taxon>
        <taxon>Fungi incertae sedis</taxon>
        <taxon>Zoopagomycota</taxon>
        <taxon>Kickxellomycotina</taxon>
        <taxon>Kickxellomycetes</taxon>
        <taxon>Kickxellales</taxon>
        <taxon>Kickxellaceae</taxon>
        <taxon>Linderina</taxon>
    </lineage>
</organism>
<evidence type="ECO:0000256" key="7">
    <source>
        <dbReference type="ARBA" id="ARBA00023136"/>
    </source>
</evidence>
<dbReference type="Pfam" id="PF03062">
    <property type="entry name" value="MBOAT"/>
    <property type="match status" value="1"/>
</dbReference>
<feature type="transmembrane region" description="Helical" evidence="13">
    <location>
        <begin position="177"/>
        <end position="194"/>
    </location>
</feature>
<feature type="transmembrane region" description="Helical" evidence="13">
    <location>
        <begin position="416"/>
        <end position="438"/>
    </location>
</feature>
<dbReference type="AlphaFoldDB" id="A0A1Y1VY22"/>
<comment type="caution">
    <text evidence="14">The sequence shown here is derived from an EMBL/GenBank/DDBJ whole genome shotgun (WGS) entry which is preliminary data.</text>
</comment>
<evidence type="ECO:0000256" key="10">
    <source>
        <dbReference type="PIRNR" id="PIRNR000439"/>
    </source>
</evidence>
<keyword evidence="8 10" id="KW-0012">Acyltransferase</keyword>
<evidence type="ECO:0000313" key="14">
    <source>
        <dbReference type="EMBL" id="ORX66157.1"/>
    </source>
</evidence>
<evidence type="ECO:0000256" key="4">
    <source>
        <dbReference type="ARBA" id="ARBA00022692"/>
    </source>
</evidence>
<feature type="transmembrane region" description="Helical" evidence="13">
    <location>
        <begin position="277"/>
        <end position="296"/>
    </location>
</feature>
<evidence type="ECO:0000256" key="5">
    <source>
        <dbReference type="ARBA" id="ARBA00022824"/>
    </source>
</evidence>
<evidence type="ECO:0000256" key="12">
    <source>
        <dbReference type="SAM" id="MobiDB-lite"/>
    </source>
</evidence>
<feature type="region of interest" description="Disordered" evidence="12">
    <location>
        <begin position="1"/>
        <end position="23"/>
    </location>
</feature>
<proteinExistence type="inferred from homology"/>
<evidence type="ECO:0000256" key="1">
    <source>
        <dbReference type="ARBA" id="ARBA00004477"/>
    </source>
</evidence>
<dbReference type="STRING" id="61395.A0A1Y1VY22"/>
<dbReference type="GO" id="GO:0005789">
    <property type="term" value="C:endoplasmic reticulum membrane"/>
    <property type="evidence" value="ECO:0007669"/>
    <property type="project" value="UniProtKB-SubCell"/>
</dbReference>
<evidence type="ECO:0000256" key="11">
    <source>
        <dbReference type="PIRSR" id="PIRSR000439-1"/>
    </source>
</evidence>
<dbReference type="GeneID" id="63805320"/>
<feature type="transmembrane region" description="Helical" evidence="13">
    <location>
        <begin position="76"/>
        <end position="97"/>
    </location>
</feature>
<dbReference type="PANTHER" id="PTHR10408:SF9">
    <property type="entry name" value="STEROL O-ACYLTRANSFERASE 2-RELATED"/>
    <property type="match status" value="1"/>
</dbReference>
<evidence type="ECO:0000256" key="6">
    <source>
        <dbReference type="ARBA" id="ARBA00022989"/>
    </source>
</evidence>
<evidence type="ECO:0000256" key="13">
    <source>
        <dbReference type="SAM" id="Phobius"/>
    </source>
</evidence>
<feature type="transmembrane region" description="Helical" evidence="13">
    <location>
        <begin position="117"/>
        <end position="140"/>
    </location>
</feature>
<evidence type="ECO:0000256" key="3">
    <source>
        <dbReference type="ARBA" id="ARBA00022679"/>
    </source>
</evidence>
<sequence length="463" mass="53124">MFVSQAAASTQPPTGASTPVAGTHQAFTHRDPPVFNEKLQRSLQKTQQQQELFFRPRTSILDYTELMWGGSDKIRGFVTCFWTIAGAYLVSVLVSHFENNGEFLSTSLGGVIFSRSLELVLGDLALVLSTMFVVPFTRLLWLSTRLDSRNAWAILAHAATEISWLLFWYGWLMGRGWPWVQRCFFVLHIMVNWMKMHSYLSTNRMLAGMLRTRTELAKKKDSATADLDMALNKTTVSFPANVTLANYVMFQLSPTLVYELEYPRTKSIRWGYVLEKILGTMGIFFVFYIVVAHLVLPRLEKMPEAGVLVTTVHLMGPMATCWLLFFFITFDSIANGFAELTRFADRRFYDDWWNARGLDEFSRKWNRPVLHEVTLTVACSRWNHGLFFIFQMMQVPVIVFSEKVAWFKDCQAMRNWFFWVAMVIGQPYLLCMYTYGAFATKSVSIYQQPGSPSVQTNGTNAGM</sequence>
<dbReference type="Proteomes" id="UP000193922">
    <property type="component" value="Unassembled WGS sequence"/>
</dbReference>
<comment type="function">
    <text evidence="9">Sterol O-acyltransferase that catalyzes the formation of stery esters.</text>
</comment>
<name>A0A1Y1VY22_9FUNG</name>
<keyword evidence="7 10" id="KW-0472">Membrane</keyword>
<feature type="transmembrane region" description="Helical" evidence="13">
    <location>
        <begin position="316"/>
        <end position="338"/>
    </location>
</feature>